<gene>
    <name evidence="7" type="ORF">SAMN02745227_00891</name>
</gene>
<organism evidence="7 8">
    <name type="scientific">Anaerobranca californiensis DSM 14826</name>
    <dbReference type="NCBI Taxonomy" id="1120989"/>
    <lineage>
        <taxon>Bacteria</taxon>
        <taxon>Bacillati</taxon>
        <taxon>Bacillota</taxon>
        <taxon>Clostridia</taxon>
        <taxon>Eubacteriales</taxon>
        <taxon>Proteinivoracaceae</taxon>
        <taxon>Anaerobranca</taxon>
    </lineage>
</organism>
<dbReference type="Gene3D" id="2.170.120.20">
    <property type="entry name" value="Ribosomal protein L25, beta domain"/>
    <property type="match status" value="1"/>
</dbReference>
<evidence type="ECO:0000259" key="6">
    <source>
        <dbReference type="Pfam" id="PF14693"/>
    </source>
</evidence>
<feature type="domain" description="Large ribosomal subunit protein bL25 L25" evidence="5">
    <location>
        <begin position="8"/>
        <end position="83"/>
    </location>
</feature>
<dbReference type="OrthoDB" id="9790002at2"/>
<dbReference type="NCBIfam" id="TIGR00731">
    <property type="entry name" value="bL25_bact_ctc"/>
    <property type="match status" value="1"/>
</dbReference>
<evidence type="ECO:0000256" key="3">
    <source>
        <dbReference type="ARBA" id="ARBA00022980"/>
    </source>
</evidence>
<dbReference type="GO" id="GO:0003735">
    <property type="term" value="F:structural constituent of ribosome"/>
    <property type="evidence" value="ECO:0007669"/>
    <property type="project" value="InterPro"/>
</dbReference>
<dbReference type="Pfam" id="PF14693">
    <property type="entry name" value="Ribosomal_TL5_C"/>
    <property type="match status" value="1"/>
</dbReference>
<evidence type="ECO:0000256" key="4">
    <source>
        <dbReference type="ARBA" id="ARBA00023274"/>
    </source>
</evidence>
<dbReference type="Proteomes" id="UP000243547">
    <property type="component" value="Unassembled WGS sequence"/>
</dbReference>
<dbReference type="InterPro" id="IPR029751">
    <property type="entry name" value="Ribosomal_L25_dom"/>
</dbReference>
<dbReference type="Pfam" id="PF01386">
    <property type="entry name" value="Ribosomal_L25p"/>
    <property type="match status" value="1"/>
</dbReference>
<keyword evidence="4" id="KW-0687">Ribonucleoprotein</keyword>
<dbReference type="RefSeq" id="WP_072906623.1">
    <property type="nucleotide sequence ID" value="NZ_FRAI01000008.1"/>
</dbReference>
<feature type="domain" description="Large ribosomal subunit protein bL25 beta" evidence="6">
    <location>
        <begin position="93"/>
        <end position="171"/>
    </location>
</feature>
<keyword evidence="3 7" id="KW-0689">Ribosomal protein</keyword>
<dbReference type="GO" id="GO:0006412">
    <property type="term" value="P:translation"/>
    <property type="evidence" value="ECO:0007669"/>
    <property type="project" value="InterPro"/>
</dbReference>
<dbReference type="InterPro" id="IPR020057">
    <property type="entry name" value="Ribosomal_bL25_b-dom"/>
</dbReference>
<accession>A0A1M6MTV5</accession>
<dbReference type="CDD" id="cd00495">
    <property type="entry name" value="Ribosomal_L25_TL5_CTC"/>
    <property type="match status" value="1"/>
</dbReference>
<keyword evidence="8" id="KW-1185">Reference proteome</keyword>
<dbReference type="InterPro" id="IPR037121">
    <property type="entry name" value="Ribosomal_bL25_C"/>
</dbReference>
<evidence type="ECO:0000313" key="8">
    <source>
        <dbReference type="Proteomes" id="UP000243547"/>
    </source>
</evidence>
<keyword evidence="1" id="KW-0699">rRNA-binding</keyword>
<dbReference type="SUPFAM" id="SSF50715">
    <property type="entry name" value="Ribosomal protein L25-like"/>
    <property type="match status" value="1"/>
</dbReference>
<evidence type="ECO:0000256" key="1">
    <source>
        <dbReference type="ARBA" id="ARBA00022730"/>
    </source>
</evidence>
<evidence type="ECO:0000313" key="7">
    <source>
        <dbReference type="EMBL" id="SHJ86894.1"/>
    </source>
</evidence>
<dbReference type="InterPro" id="IPR020056">
    <property type="entry name" value="Rbsml_bL25/Gln-tRNA_synth_N"/>
</dbReference>
<reference evidence="8" key="1">
    <citation type="submission" date="2016-11" db="EMBL/GenBank/DDBJ databases">
        <authorList>
            <person name="Varghese N."/>
            <person name="Submissions S."/>
        </authorList>
    </citation>
    <scope>NUCLEOTIDE SEQUENCE [LARGE SCALE GENOMIC DNA]</scope>
    <source>
        <strain evidence="8">DSM 14826</strain>
    </source>
</reference>
<dbReference type="EMBL" id="FRAI01000008">
    <property type="protein sequence ID" value="SHJ86894.1"/>
    <property type="molecule type" value="Genomic_DNA"/>
</dbReference>
<sequence>MGEIVLKAERRLKKKPNFLPGVVYGKNFTSTPVNFDLKDVKKILSSSGEKAKVQLEFENNNYSGVIKEVQWDLLNKDKPIHMDVYVVPKNEIITLNIPVIFTGIEELHGKRLILQTFKDEIEVKGKLEDIPEKIVINVSDKQKGDFIKAKDLPIPSNVVLKDSEEEIIGEILEVDTIDDTDDTTNEEKVQ</sequence>
<dbReference type="InterPro" id="IPR001021">
    <property type="entry name" value="Ribosomal_bL25_long"/>
</dbReference>
<evidence type="ECO:0000259" key="5">
    <source>
        <dbReference type="Pfam" id="PF01386"/>
    </source>
</evidence>
<dbReference type="PANTHER" id="PTHR33284">
    <property type="entry name" value="RIBOSOMAL PROTEIN L25/GLN-TRNA SYNTHETASE, ANTI-CODON-BINDING DOMAIN-CONTAINING PROTEIN"/>
    <property type="match status" value="1"/>
</dbReference>
<evidence type="ECO:0000256" key="2">
    <source>
        <dbReference type="ARBA" id="ARBA00022884"/>
    </source>
</evidence>
<dbReference type="AlphaFoldDB" id="A0A1M6MTV5"/>
<dbReference type="InterPro" id="IPR011035">
    <property type="entry name" value="Ribosomal_bL25/Gln-tRNA_synth"/>
</dbReference>
<dbReference type="PANTHER" id="PTHR33284:SF1">
    <property type="entry name" value="RIBOSOMAL PROTEIN L25_GLN-TRNA SYNTHETASE, ANTI-CODON-BINDING DOMAIN-CONTAINING PROTEIN"/>
    <property type="match status" value="1"/>
</dbReference>
<name>A0A1M6MTV5_9FIRM</name>
<dbReference type="InterPro" id="IPR020930">
    <property type="entry name" value="Ribosomal_uL5_bac-type"/>
</dbReference>
<protein>
    <submittedName>
        <fullName evidence="7">Large subunit ribosomal protein L25</fullName>
    </submittedName>
</protein>
<dbReference type="STRING" id="1120989.SAMN02745227_00891"/>
<keyword evidence="2" id="KW-0694">RNA-binding</keyword>
<proteinExistence type="predicted"/>
<dbReference type="GO" id="GO:0008097">
    <property type="term" value="F:5S rRNA binding"/>
    <property type="evidence" value="ECO:0007669"/>
    <property type="project" value="InterPro"/>
</dbReference>
<dbReference type="Gene3D" id="2.40.240.10">
    <property type="entry name" value="Ribosomal Protein L25, Chain P"/>
    <property type="match status" value="1"/>
</dbReference>
<dbReference type="GO" id="GO:0022625">
    <property type="term" value="C:cytosolic large ribosomal subunit"/>
    <property type="evidence" value="ECO:0007669"/>
    <property type="project" value="TreeGrafter"/>
</dbReference>